<keyword evidence="9 16" id="KW-0521">NADP</keyword>
<dbReference type="PANTHER" id="PTHR21071:SF4">
    <property type="entry name" value="UDP-N-ACETYLENOLPYRUVOYLGLUCOSAMINE REDUCTASE"/>
    <property type="match status" value="1"/>
</dbReference>
<dbReference type="Proteomes" id="UP000231407">
    <property type="component" value="Unassembled WGS sequence"/>
</dbReference>
<dbReference type="InterPro" id="IPR011601">
    <property type="entry name" value="MurB_C"/>
</dbReference>
<dbReference type="GO" id="GO:0071555">
    <property type="term" value="P:cell wall organization"/>
    <property type="evidence" value="ECO:0007669"/>
    <property type="project" value="UniProtKB-KW"/>
</dbReference>
<dbReference type="PANTHER" id="PTHR21071">
    <property type="entry name" value="UDP-N-ACETYLENOLPYRUVOYLGLUCOSAMINE REDUCTASE"/>
    <property type="match status" value="1"/>
</dbReference>
<dbReference type="SUPFAM" id="SSF56194">
    <property type="entry name" value="Uridine diphospho-N-Acetylenolpyruvylglucosamine reductase, MurB, C-terminal domain"/>
    <property type="match status" value="1"/>
</dbReference>
<keyword evidence="8 16" id="KW-0274">FAD</keyword>
<dbReference type="Gene3D" id="3.30.465.10">
    <property type="match status" value="1"/>
</dbReference>
<comment type="function">
    <text evidence="2 16">Cell wall formation.</text>
</comment>
<comment type="subcellular location">
    <subcellularLocation>
        <location evidence="3 16">Cytoplasm</location>
    </subcellularLocation>
</comment>
<keyword evidence="6 16" id="KW-0132">Cell division</keyword>
<evidence type="ECO:0000259" key="17">
    <source>
        <dbReference type="PROSITE" id="PS51387"/>
    </source>
</evidence>
<evidence type="ECO:0000256" key="11">
    <source>
        <dbReference type="ARBA" id="ARBA00022984"/>
    </source>
</evidence>
<evidence type="ECO:0000256" key="4">
    <source>
        <dbReference type="ARBA" id="ARBA00004752"/>
    </source>
</evidence>
<evidence type="ECO:0000256" key="14">
    <source>
        <dbReference type="ARBA" id="ARBA00023316"/>
    </source>
</evidence>
<evidence type="ECO:0000256" key="13">
    <source>
        <dbReference type="ARBA" id="ARBA00023306"/>
    </source>
</evidence>
<keyword evidence="11 16" id="KW-0573">Peptidoglycan synthesis</keyword>
<evidence type="ECO:0000256" key="6">
    <source>
        <dbReference type="ARBA" id="ARBA00022618"/>
    </source>
</evidence>
<dbReference type="Pfam" id="PF02873">
    <property type="entry name" value="MurB_C"/>
    <property type="match status" value="1"/>
</dbReference>
<dbReference type="InterPro" id="IPR016169">
    <property type="entry name" value="FAD-bd_PCMH_sub2"/>
</dbReference>
<dbReference type="GO" id="GO:0005829">
    <property type="term" value="C:cytosol"/>
    <property type="evidence" value="ECO:0007669"/>
    <property type="project" value="TreeGrafter"/>
</dbReference>
<comment type="cofactor">
    <cofactor evidence="1 16">
        <name>FAD</name>
        <dbReference type="ChEBI" id="CHEBI:57692"/>
    </cofactor>
</comment>
<comment type="catalytic activity">
    <reaction evidence="15 16">
        <text>UDP-N-acetyl-alpha-D-muramate + NADP(+) = UDP-N-acetyl-3-O-(1-carboxyvinyl)-alpha-D-glucosamine + NADPH + H(+)</text>
        <dbReference type="Rhea" id="RHEA:12248"/>
        <dbReference type="ChEBI" id="CHEBI:15378"/>
        <dbReference type="ChEBI" id="CHEBI:57783"/>
        <dbReference type="ChEBI" id="CHEBI:58349"/>
        <dbReference type="ChEBI" id="CHEBI:68483"/>
        <dbReference type="ChEBI" id="CHEBI:70757"/>
        <dbReference type="EC" id="1.3.1.98"/>
    </reaction>
</comment>
<dbReference type="InterPro" id="IPR036635">
    <property type="entry name" value="MurB_C_sf"/>
</dbReference>
<dbReference type="InterPro" id="IPR006094">
    <property type="entry name" value="Oxid_FAD_bind_N"/>
</dbReference>
<dbReference type="Pfam" id="PF01565">
    <property type="entry name" value="FAD_binding_4"/>
    <property type="match status" value="1"/>
</dbReference>
<dbReference type="GO" id="GO:0009252">
    <property type="term" value="P:peptidoglycan biosynthetic process"/>
    <property type="evidence" value="ECO:0007669"/>
    <property type="project" value="UniProtKB-UniRule"/>
</dbReference>
<evidence type="ECO:0000313" key="19">
    <source>
        <dbReference type="Proteomes" id="UP000231407"/>
    </source>
</evidence>
<evidence type="ECO:0000313" key="18">
    <source>
        <dbReference type="EMBL" id="PIU73651.1"/>
    </source>
</evidence>
<dbReference type="InterPro" id="IPR003170">
    <property type="entry name" value="MurB"/>
</dbReference>
<dbReference type="EC" id="1.3.1.98" evidence="16"/>
<evidence type="ECO:0000256" key="7">
    <source>
        <dbReference type="ARBA" id="ARBA00022630"/>
    </source>
</evidence>
<keyword evidence="12 16" id="KW-0560">Oxidoreductase</keyword>
<feature type="domain" description="FAD-binding PCMH-type" evidence="17">
    <location>
        <begin position="17"/>
        <end position="182"/>
    </location>
</feature>
<sequence>MVEFLKNVSLAPHTTLKIGGPAEYFCQPTTSNDLLEALQSPFKPKTILGNGSNVLISDHGLPGLVIKNSVFDISFLSSNRLLVSSGTSLPLLISQSMEKGLSGLEEFAYIPGTLGGAIYCNIHGVNKNNFDKFLVSIEVFDLSTLKIQNLPSKDLSWGYDQSEFQSKPGLVILSAILQLSLGNRSQSQNLVKKITDEKSPKQSINSAGSVFKNPPGDSAGRIIDQELKLKGFRIGDAQISKKHANFIVNLDHATAADYLSVIRHIQSETLSKLNLDLVPEIQFLGDFSLPTK</sequence>
<keyword evidence="10 16" id="KW-0133">Cell shape</keyword>
<keyword evidence="5 16" id="KW-0963">Cytoplasm</keyword>
<evidence type="ECO:0000256" key="10">
    <source>
        <dbReference type="ARBA" id="ARBA00022960"/>
    </source>
</evidence>
<dbReference type="NCBIfam" id="TIGR00179">
    <property type="entry name" value="murB"/>
    <property type="match status" value="1"/>
</dbReference>
<evidence type="ECO:0000256" key="16">
    <source>
        <dbReference type="HAMAP-Rule" id="MF_00037"/>
    </source>
</evidence>
<protein>
    <recommendedName>
        <fullName evidence="16">UDP-N-acetylenolpyruvoylglucosamine reductase</fullName>
        <ecNumber evidence="16">1.3.1.98</ecNumber>
    </recommendedName>
    <alternativeName>
        <fullName evidence="16">UDP-N-acetylmuramate dehydrogenase</fullName>
    </alternativeName>
</protein>
<evidence type="ECO:0000256" key="3">
    <source>
        <dbReference type="ARBA" id="ARBA00004496"/>
    </source>
</evidence>
<name>A0A2M7ASQ7_9BACT</name>
<dbReference type="Gene3D" id="3.90.78.10">
    <property type="entry name" value="UDP-N-acetylenolpyruvoylglucosamine reductase, C-terminal domain"/>
    <property type="match status" value="1"/>
</dbReference>
<feature type="active site" evidence="16">
    <location>
        <position position="280"/>
    </location>
</feature>
<gene>
    <name evidence="16 18" type="primary">murB</name>
    <name evidence="18" type="ORF">COS78_01230</name>
</gene>
<dbReference type="InterPro" id="IPR016167">
    <property type="entry name" value="FAD-bd_PCMH_sub1"/>
</dbReference>
<evidence type="ECO:0000256" key="12">
    <source>
        <dbReference type="ARBA" id="ARBA00023002"/>
    </source>
</evidence>
<dbReference type="PROSITE" id="PS51387">
    <property type="entry name" value="FAD_PCMH"/>
    <property type="match status" value="1"/>
</dbReference>
<evidence type="ECO:0000256" key="9">
    <source>
        <dbReference type="ARBA" id="ARBA00022857"/>
    </source>
</evidence>
<dbReference type="GO" id="GO:0008762">
    <property type="term" value="F:UDP-N-acetylmuramate dehydrogenase activity"/>
    <property type="evidence" value="ECO:0007669"/>
    <property type="project" value="UniProtKB-UniRule"/>
</dbReference>
<comment type="caution">
    <text evidence="18">The sequence shown here is derived from an EMBL/GenBank/DDBJ whole genome shotgun (WGS) entry which is preliminary data.</text>
</comment>
<dbReference type="InterPro" id="IPR036318">
    <property type="entry name" value="FAD-bd_PCMH-like_sf"/>
</dbReference>
<evidence type="ECO:0000256" key="15">
    <source>
        <dbReference type="ARBA" id="ARBA00048914"/>
    </source>
</evidence>
<comment type="similarity">
    <text evidence="16">Belongs to the MurB family.</text>
</comment>
<dbReference type="GO" id="GO:0008360">
    <property type="term" value="P:regulation of cell shape"/>
    <property type="evidence" value="ECO:0007669"/>
    <property type="project" value="UniProtKB-KW"/>
</dbReference>
<dbReference type="UniPathway" id="UPA00219"/>
<dbReference type="Gene3D" id="3.30.43.10">
    <property type="entry name" value="Uridine Diphospho-n-acetylenolpyruvylglucosamine Reductase, domain 2"/>
    <property type="match status" value="1"/>
</dbReference>
<keyword evidence="13 16" id="KW-0131">Cell cycle</keyword>
<keyword evidence="14 16" id="KW-0961">Cell wall biogenesis/degradation</keyword>
<dbReference type="GO" id="GO:0071949">
    <property type="term" value="F:FAD binding"/>
    <property type="evidence" value="ECO:0007669"/>
    <property type="project" value="InterPro"/>
</dbReference>
<comment type="caution">
    <text evidence="16">Lacks conserved residue(s) required for the propagation of feature annotation.</text>
</comment>
<keyword evidence="7 16" id="KW-0285">Flavoprotein</keyword>
<dbReference type="GO" id="GO:0051301">
    <property type="term" value="P:cell division"/>
    <property type="evidence" value="ECO:0007669"/>
    <property type="project" value="UniProtKB-KW"/>
</dbReference>
<organism evidence="18 19">
    <name type="scientific">Candidatus Shapirobacteria bacterium CG06_land_8_20_14_3_00_40_12</name>
    <dbReference type="NCBI Taxonomy" id="1974881"/>
    <lineage>
        <taxon>Bacteria</taxon>
        <taxon>Candidatus Shapironibacteriota</taxon>
    </lineage>
</organism>
<accession>A0A2M7ASQ7</accession>
<dbReference type="EMBL" id="PEWA01000015">
    <property type="protein sequence ID" value="PIU73651.1"/>
    <property type="molecule type" value="Genomic_DNA"/>
</dbReference>
<dbReference type="SUPFAM" id="SSF56176">
    <property type="entry name" value="FAD-binding/transporter-associated domain-like"/>
    <property type="match status" value="1"/>
</dbReference>
<evidence type="ECO:0000256" key="8">
    <source>
        <dbReference type="ARBA" id="ARBA00022827"/>
    </source>
</evidence>
<evidence type="ECO:0000256" key="1">
    <source>
        <dbReference type="ARBA" id="ARBA00001974"/>
    </source>
</evidence>
<dbReference type="InterPro" id="IPR016166">
    <property type="entry name" value="FAD-bd_PCMH"/>
</dbReference>
<dbReference type="HAMAP" id="MF_00037">
    <property type="entry name" value="MurB"/>
    <property type="match status" value="1"/>
</dbReference>
<dbReference type="AlphaFoldDB" id="A0A2M7ASQ7"/>
<feature type="active site" description="Proton donor" evidence="16">
    <location>
        <position position="209"/>
    </location>
</feature>
<evidence type="ECO:0000256" key="2">
    <source>
        <dbReference type="ARBA" id="ARBA00003921"/>
    </source>
</evidence>
<proteinExistence type="inferred from homology"/>
<reference evidence="19" key="1">
    <citation type="submission" date="2017-09" db="EMBL/GenBank/DDBJ databases">
        <title>Depth-based differentiation of microbial function through sediment-hosted aquifers and enrichment of novel symbionts in the deep terrestrial subsurface.</title>
        <authorList>
            <person name="Probst A.J."/>
            <person name="Ladd B."/>
            <person name="Jarett J.K."/>
            <person name="Geller-Mcgrath D.E."/>
            <person name="Sieber C.M.K."/>
            <person name="Emerson J.B."/>
            <person name="Anantharaman K."/>
            <person name="Thomas B.C."/>
            <person name="Malmstrom R."/>
            <person name="Stieglmeier M."/>
            <person name="Klingl A."/>
            <person name="Woyke T."/>
            <person name="Ryan C.M."/>
            <person name="Banfield J.F."/>
        </authorList>
    </citation>
    <scope>NUCLEOTIDE SEQUENCE [LARGE SCALE GENOMIC DNA]</scope>
</reference>
<comment type="pathway">
    <text evidence="4 16">Cell wall biogenesis; peptidoglycan biosynthesis.</text>
</comment>
<evidence type="ECO:0000256" key="5">
    <source>
        <dbReference type="ARBA" id="ARBA00022490"/>
    </source>
</evidence>